<dbReference type="Proteomes" id="UP000788426">
    <property type="component" value="Unassembled WGS sequence"/>
</dbReference>
<keyword evidence="5" id="KW-0963">Cytoplasm</keyword>
<comment type="catalytic activity">
    <reaction evidence="5">
        <text>pseudouridine(1915) in 23S rRNA + S-adenosyl-L-methionine = N(3)-methylpseudouridine(1915) in 23S rRNA + S-adenosyl-L-homocysteine + H(+)</text>
        <dbReference type="Rhea" id="RHEA:42752"/>
        <dbReference type="Rhea" id="RHEA-COMP:10221"/>
        <dbReference type="Rhea" id="RHEA-COMP:10222"/>
        <dbReference type="ChEBI" id="CHEBI:15378"/>
        <dbReference type="ChEBI" id="CHEBI:57856"/>
        <dbReference type="ChEBI" id="CHEBI:59789"/>
        <dbReference type="ChEBI" id="CHEBI:65314"/>
        <dbReference type="ChEBI" id="CHEBI:74486"/>
        <dbReference type="EC" id="2.1.1.177"/>
    </reaction>
</comment>
<comment type="subcellular location">
    <subcellularLocation>
        <location evidence="5">Cytoplasm</location>
    </subcellularLocation>
</comment>
<dbReference type="RefSeq" id="WP_018361628.1">
    <property type="nucleotide sequence ID" value="NZ_CAJZHJ010000026.1"/>
</dbReference>
<keyword evidence="3 5" id="KW-0949">S-adenosyl-L-methionine</keyword>
<evidence type="ECO:0000256" key="5">
    <source>
        <dbReference type="HAMAP-Rule" id="MF_00658"/>
    </source>
</evidence>
<feature type="binding site" evidence="5">
    <location>
        <position position="104"/>
    </location>
    <ligand>
        <name>S-adenosyl-L-methionine</name>
        <dbReference type="ChEBI" id="CHEBI:59789"/>
    </ligand>
</feature>
<dbReference type="InterPro" id="IPR003742">
    <property type="entry name" value="RlmH-like"/>
</dbReference>
<dbReference type="Pfam" id="PF02590">
    <property type="entry name" value="SPOUT_MTase"/>
    <property type="match status" value="1"/>
</dbReference>
<dbReference type="CDD" id="cd18081">
    <property type="entry name" value="RlmH-like"/>
    <property type="match status" value="1"/>
</dbReference>
<comment type="similarity">
    <text evidence="4 5">Belongs to the RNA methyltransferase RlmH family.</text>
</comment>
<dbReference type="PANTHER" id="PTHR33603:SF1">
    <property type="entry name" value="RIBOSOMAL RNA LARGE SUBUNIT METHYLTRANSFERASE H"/>
    <property type="match status" value="1"/>
</dbReference>
<evidence type="ECO:0000313" key="6">
    <source>
        <dbReference type="EMBL" id="MBW4768431.1"/>
    </source>
</evidence>
<dbReference type="HAMAP" id="MF_00658">
    <property type="entry name" value="23SrRNA_methyltr_H"/>
    <property type="match status" value="1"/>
</dbReference>
<comment type="caution">
    <text evidence="6">The sequence shown here is derived from an EMBL/GenBank/DDBJ whole genome shotgun (WGS) entry which is preliminary data.</text>
</comment>
<sequence>MKSELIVIGKTVDKHIIACIEDYNKRISHYMSFGITTIPNIKDTKNMSEDVQKEKEGEMILKMIQPSDHVVLLDEHGKSFRSIEFAEWIEQKQIHTRKLVFVIGGPYGFSPKVYERANEKLSLSKMTFSHQMIRLIFIEQIYRACTIIKGEPYHHE</sequence>
<evidence type="ECO:0000313" key="7">
    <source>
        <dbReference type="Proteomes" id="UP000788426"/>
    </source>
</evidence>
<dbReference type="InterPro" id="IPR029026">
    <property type="entry name" value="tRNA_m1G_MTases_N"/>
</dbReference>
<comment type="function">
    <text evidence="5">Specifically methylates the pseudouridine at position 1915 (m3Psi1915) in 23S rRNA.</text>
</comment>
<dbReference type="SUPFAM" id="SSF75217">
    <property type="entry name" value="alpha/beta knot"/>
    <property type="match status" value="1"/>
</dbReference>
<proteinExistence type="inferred from homology"/>
<evidence type="ECO:0000256" key="4">
    <source>
        <dbReference type="ARBA" id="ARBA00038303"/>
    </source>
</evidence>
<keyword evidence="7" id="KW-1185">Reference proteome</keyword>
<keyword evidence="5" id="KW-0698">rRNA processing</keyword>
<feature type="binding site" evidence="5">
    <location>
        <begin position="123"/>
        <end position="128"/>
    </location>
    <ligand>
        <name>S-adenosyl-L-methionine</name>
        <dbReference type="ChEBI" id="CHEBI:59789"/>
    </ligand>
</feature>
<dbReference type="NCBIfam" id="NF000990">
    <property type="entry name" value="PRK00103.2-4"/>
    <property type="match status" value="1"/>
</dbReference>
<comment type="subunit">
    <text evidence="5">Homodimer.</text>
</comment>
<dbReference type="PIRSF" id="PIRSF004505">
    <property type="entry name" value="MT_bac"/>
    <property type="match status" value="1"/>
</dbReference>
<reference evidence="6 7" key="1">
    <citation type="submission" date="2021-07" db="EMBL/GenBank/DDBJ databases">
        <title>Genomic diversity and antimicrobial resistance of Prevotella spp. isolated from chronic lung disease airways.</title>
        <authorList>
            <person name="Webb K.A."/>
            <person name="Olagoke O.S."/>
            <person name="Baird T."/>
            <person name="Neill J."/>
            <person name="Pham A."/>
            <person name="Wells T.J."/>
            <person name="Ramsay K.A."/>
            <person name="Bell S.C."/>
            <person name="Sarovich D.S."/>
            <person name="Price E.P."/>
        </authorList>
    </citation>
    <scope>NUCLEOTIDE SEQUENCE [LARGE SCALE GENOMIC DNA]</scope>
    <source>
        <strain evidence="6 7">SCHI0011.S.12</strain>
    </source>
</reference>
<dbReference type="Gene3D" id="3.40.1280.10">
    <property type="match status" value="1"/>
</dbReference>
<dbReference type="EMBL" id="JAHXCT010000001">
    <property type="protein sequence ID" value="MBW4768431.1"/>
    <property type="molecule type" value="Genomic_DNA"/>
</dbReference>
<gene>
    <name evidence="5 6" type="primary">rlmH</name>
    <name evidence="6" type="ORF">KZO38_01420</name>
</gene>
<dbReference type="EC" id="2.1.1.177" evidence="5"/>
<dbReference type="PANTHER" id="PTHR33603">
    <property type="entry name" value="METHYLTRANSFERASE"/>
    <property type="match status" value="1"/>
</dbReference>
<evidence type="ECO:0000256" key="2">
    <source>
        <dbReference type="ARBA" id="ARBA00022679"/>
    </source>
</evidence>
<keyword evidence="1 5" id="KW-0489">Methyltransferase</keyword>
<organism evidence="6 7">
    <name type="scientific">Hoylesella nanceiensis</name>
    <dbReference type="NCBI Taxonomy" id="425941"/>
    <lineage>
        <taxon>Bacteria</taxon>
        <taxon>Pseudomonadati</taxon>
        <taxon>Bacteroidota</taxon>
        <taxon>Bacteroidia</taxon>
        <taxon>Bacteroidales</taxon>
        <taxon>Prevotellaceae</taxon>
        <taxon>Hoylesella</taxon>
    </lineage>
</organism>
<feature type="binding site" evidence="5">
    <location>
        <position position="73"/>
    </location>
    <ligand>
        <name>S-adenosyl-L-methionine</name>
        <dbReference type="ChEBI" id="CHEBI:59789"/>
    </ligand>
</feature>
<dbReference type="InterPro" id="IPR029028">
    <property type="entry name" value="Alpha/beta_knot_MTases"/>
</dbReference>
<name>A0ABS6YA23_9BACT</name>
<evidence type="ECO:0000256" key="1">
    <source>
        <dbReference type="ARBA" id="ARBA00022603"/>
    </source>
</evidence>
<accession>A0ABS6YA23</accession>
<evidence type="ECO:0000256" key="3">
    <source>
        <dbReference type="ARBA" id="ARBA00022691"/>
    </source>
</evidence>
<protein>
    <recommendedName>
        <fullName evidence="5">Ribosomal RNA large subunit methyltransferase H</fullName>
        <ecNumber evidence="5">2.1.1.177</ecNumber>
    </recommendedName>
    <alternativeName>
        <fullName evidence="5">23S rRNA (pseudouridine1915-N3)-methyltransferase</fullName>
    </alternativeName>
    <alternativeName>
        <fullName evidence="5">23S rRNA m3Psi1915 methyltransferase</fullName>
    </alternativeName>
    <alternativeName>
        <fullName evidence="5">rRNA (pseudouridine-N3-)-methyltransferase RlmH</fullName>
    </alternativeName>
</protein>
<dbReference type="GeneID" id="93181695"/>
<keyword evidence="2 5" id="KW-0808">Transferase</keyword>